<dbReference type="GO" id="GO:0005829">
    <property type="term" value="C:cytosol"/>
    <property type="evidence" value="ECO:0007669"/>
    <property type="project" value="TreeGrafter"/>
</dbReference>
<accession>A0A1H3DAT2</accession>
<dbReference type="Proteomes" id="UP000183076">
    <property type="component" value="Unassembled WGS sequence"/>
</dbReference>
<dbReference type="InterPro" id="IPR036388">
    <property type="entry name" value="WH-like_DNA-bd_sf"/>
</dbReference>
<dbReference type="PANTHER" id="PTHR30419">
    <property type="entry name" value="HTH-TYPE TRANSCRIPTIONAL REGULATOR YBHD"/>
    <property type="match status" value="1"/>
</dbReference>
<evidence type="ECO:0000256" key="2">
    <source>
        <dbReference type="ARBA" id="ARBA00023015"/>
    </source>
</evidence>
<dbReference type="PROSITE" id="PS50931">
    <property type="entry name" value="HTH_LYSR"/>
    <property type="match status" value="1"/>
</dbReference>
<dbReference type="InterPro" id="IPR036390">
    <property type="entry name" value="WH_DNA-bd_sf"/>
</dbReference>
<evidence type="ECO:0000256" key="4">
    <source>
        <dbReference type="ARBA" id="ARBA00023163"/>
    </source>
</evidence>
<dbReference type="PANTHER" id="PTHR30419:SF2">
    <property type="entry name" value="LYSR FAMILY TRANSCRIPTIONAL REGULATOR"/>
    <property type="match status" value="1"/>
</dbReference>
<evidence type="ECO:0000313" key="6">
    <source>
        <dbReference type="EMBL" id="SDX63543.1"/>
    </source>
</evidence>
<dbReference type="SUPFAM" id="SSF46785">
    <property type="entry name" value="Winged helix' DNA-binding domain"/>
    <property type="match status" value="1"/>
</dbReference>
<name>A0A1H3DAT2_9RHOB</name>
<organism evidence="6 7">
    <name type="scientific">Sulfitobacter pontiacus</name>
    <dbReference type="NCBI Taxonomy" id="60137"/>
    <lineage>
        <taxon>Bacteria</taxon>
        <taxon>Pseudomonadati</taxon>
        <taxon>Pseudomonadota</taxon>
        <taxon>Alphaproteobacteria</taxon>
        <taxon>Rhodobacterales</taxon>
        <taxon>Roseobacteraceae</taxon>
        <taxon>Sulfitobacter</taxon>
    </lineage>
</organism>
<evidence type="ECO:0000256" key="1">
    <source>
        <dbReference type="ARBA" id="ARBA00009437"/>
    </source>
</evidence>
<evidence type="ECO:0000256" key="3">
    <source>
        <dbReference type="ARBA" id="ARBA00023125"/>
    </source>
</evidence>
<dbReference type="AlphaFoldDB" id="A0A1H3DAT2"/>
<keyword evidence="3 6" id="KW-0238">DNA-binding</keyword>
<keyword evidence="4" id="KW-0804">Transcription</keyword>
<sequence length="300" mass="33986">MKHLQTFRFIEAVSRAGSIRKAADDMNITASALNRRIQRFEEEFGVEIFERLPRGVRLNPAGELLMQHFLMQESDLRRVRSQVADLSGERRGHVTVACSQALIPYFMPAHTAAYRRDHPGVSFSVQVRDREDAERDLAEFRSDLALVFEPVHMVDLDVLMRIPQVIHAIMKRDHPLASKPEVRLRDCLDQPHVIPSRRYGVRAMLDDAAARGSRPLRPIATSDSFEFMRHYVLHEDAIAFQIPIGLDMEHCAELTSRPLSLRDVAAGSLVLCQLRGRTLPVASARFGLVLSTALEQFSDV</sequence>
<dbReference type="GO" id="GO:0003677">
    <property type="term" value="F:DNA binding"/>
    <property type="evidence" value="ECO:0007669"/>
    <property type="project" value="UniProtKB-KW"/>
</dbReference>
<proteinExistence type="inferred from homology"/>
<comment type="similarity">
    <text evidence="1">Belongs to the LysR transcriptional regulatory family.</text>
</comment>
<dbReference type="Gene3D" id="1.10.10.10">
    <property type="entry name" value="Winged helix-like DNA-binding domain superfamily/Winged helix DNA-binding domain"/>
    <property type="match status" value="1"/>
</dbReference>
<dbReference type="InterPro" id="IPR050950">
    <property type="entry name" value="HTH-type_LysR_regulators"/>
</dbReference>
<dbReference type="SUPFAM" id="SSF53850">
    <property type="entry name" value="Periplasmic binding protein-like II"/>
    <property type="match status" value="1"/>
</dbReference>
<protein>
    <submittedName>
        <fullName evidence="6">DNA-binding transcriptional regulator, LysR family</fullName>
    </submittedName>
</protein>
<dbReference type="RefSeq" id="WP_074637497.1">
    <property type="nucleotide sequence ID" value="NZ_CP160850.1"/>
</dbReference>
<dbReference type="GO" id="GO:0003700">
    <property type="term" value="F:DNA-binding transcription factor activity"/>
    <property type="evidence" value="ECO:0007669"/>
    <property type="project" value="InterPro"/>
</dbReference>
<reference evidence="7" key="1">
    <citation type="submission" date="2016-10" db="EMBL/GenBank/DDBJ databases">
        <authorList>
            <person name="Varghese N."/>
            <person name="Submissions S."/>
        </authorList>
    </citation>
    <scope>NUCLEOTIDE SEQUENCE [LARGE SCALE GENOMIC DNA]</scope>
    <source>
        <strain evidence="7">DSM 10014</strain>
    </source>
</reference>
<dbReference type="Gene3D" id="3.40.190.290">
    <property type="match status" value="1"/>
</dbReference>
<feature type="domain" description="HTH lysR-type" evidence="5">
    <location>
        <begin position="1"/>
        <end position="59"/>
    </location>
</feature>
<dbReference type="Pfam" id="PF03466">
    <property type="entry name" value="LysR_substrate"/>
    <property type="match status" value="1"/>
</dbReference>
<evidence type="ECO:0000313" key="7">
    <source>
        <dbReference type="Proteomes" id="UP000183076"/>
    </source>
</evidence>
<dbReference type="STRING" id="60137.SAMN04488041_11035"/>
<keyword evidence="2" id="KW-0805">Transcription regulation</keyword>
<dbReference type="Pfam" id="PF00126">
    <property type="entry name" value="HTH_1"/>
    <property type="match status" value="1"/>
</dbReference>
<evidence type="ECO:0000259" key="5">
    <source>
        <dbReference type="PROSITE" id="PS50931"/>
    </source>
</evidence>
<dbReference type="GeneID" id="94022508"/>
<dbReference type="InterPro" id="IPR005119">
    <property type="entry name" value="LysR_subst-bd"/>
</dbReference>
<gene>
    <name evidence="6" type="ORF">SAMN04488041_11035</name>
</gene>
<dbReference type="InterPro" id="IPR000847">
    <property type="entry name" value="LysR_HTH_N"/>
</dbReference>
<dbReference type="EMBL" id="FNNB01000010">
    <property type="protein sequence ID" value="SDX63543.1"/>
    <property type="molecule type" value="Genomic_DNA"/>
</dbReference>